<dbReference type="Pfam" id="PF07963">
    <property type="entry name" value="N_methyl"/>
    <property type="match status" value="1"/>
</dbReference>
<dbReference type="Proteomes" id="UP001631949">
    <property type="component" value="Unassembled WGS sequence"/>
</dbReference>
<name>A0ABW9GZ63_9FIRM</name>
<accession>A0ABW9GZ63</accession>
<dbReference type="RefSeq" id="WP_408977492.1">
    <property type="nucleotide sequence ID" value="NZ_JBJUVG010000007.1"/>
</dbReference>
<organism evidence="1 2">
    <name type="scientific">Peptococcus simiae</name>
    <dbReference type="NCBI Taxonomy" id="1643805"/>
    <lineage>
        <taxon>Bacteria</taxon>
        <taxon>Bacillati</taxon>
        <taxon>Bacillota</taxon>
        <taxon>Clostridia</taxon>
        <taxon>Eubacteriales</taxon>
        <taxon>Peptococcaceae</taxon>
        <taxon>Peptococcus</taxon>
    </lineage>
</organism>
<comment type="caution">
    <text evidence="1">The sequence shown here is derived from an EMBL/GenBank/DDBJ whole genome shotgun (WGS) entry which is preliminary data.</text>
</comment>
<sequence>MRKKATTLLEVIVALFILAVLLLGLLPTLGQMSRWEDRISQADQVDRDLVRLLDQGEAGEGTLRSGEAYRLEVKDFAEVPGMEVVSVTLDRPDDPLELVTLRQVES</sequence>
<protein>
    <submittedName>
        <fullName evidence="1">Prepilin-type N-terminal cleavage/methylation domain-containing protein</fullName>
    </submittedName>
</protein>
<keyword evidence="2" id="KW-1185">Reference proteome</keyword>
<gene>
    <name evidence="1" type="ORF">ACKQTC_05825</name>
</gene>
<proteinExistence type="predicted"/>
<reference evidence="1 2" key="1">
    <citation type="journal article" date="2016" name="Int. J. Syst. Evol. Microbiol.">
        <title>Peptococcus simiae sp. nov., isolated from rhesus macaque faeces and emended description of the genus Peptococcus.</title>
        <authorList>
            <person name="Shkoporov A.N."/>
            <person name="Efimov B.A."/>
            <person name="Kondova I."/>
            <person name="Ouwerling B."/>
            <person name="Chaplin A.V."/>
            <person name="Shcherbakova V.A."/>
            <person name="Langermans J.A.M."/>
        </authorList>
    </citation>
    <scope>NUCLEOTIDE SEQUENCE [LARGE SCALE GENOMIC DNA]</scope>
    <source>
        <strain evidence="1 2">M108</strain>
    </source>
</reference>
<evidence type="ECO:0000313" key="1">
    <source>
        <dbReference type="EMBL" id="MFM9413878.1"/>
    </source>
</evidence>
<dbReference type="InterPro" id="IPR012902">
    <property type="entry name" value="N_methyl_site"/>
</dbReference>
<dbReference type="EMBL" id="JBJUVG010000007">
    <property type="protein sequence ID" value="MFM9413878.1"/>
    <property type="molecule type" value="Genomic_DNA"/>
</dbReference>
<evidence type="ECO:0000313" key="2">
    <source>
        <dbReference type="Proteomes" id="UP001631949"/>
    </source>
</evidence>